<comment type="similarity">
    <text evidence="1">Belongs to the transglycosylase Slt family.</text>
</comment>
<dbReference type="InterPro" id="IPR008939">
    <property type="entry name" value="Lytic_TGlycosylase_superhlx_U"/>
</dbReference>
<keyword evidence="6" id="KW-1185">Reference proteome</keyword>
<dbReference type="CDD" id="cd13401">
    <property type="entry name" value="Slt70-like"/>
    <property type="match status" value="1"/>
</dbReference>
<organism evidence="5 6">
    <name type="scientific">Vibrio metschnikovii</name>
    <dbReference type="NCBI Taxonomy" id="28172"/>
    <lineage>
        <taxon>Bacteria</taxon>
        <taxon>Pseudomonadati</taxon>
        <taxon>Pseudomonadota</taxon>
        <taxon>Gammaproteobacteria</taxon>
        <taxon>Vibrionales</taxon>
        <taxon>Vibrionaceae</taxon>
        <taxon>Vibrio</taxon>
    </lineage>
</organism>
<evidence type="ECO:0000313" key="5">
    <source>
        <dbReference type="EMBL" id="MBC5853306.1"/>
    </source>
</evidence>
<evidence type="ECO:0000256" key="1">
    <source>
        <dbReference type="ARBA" id="ARBA00007734"/>
    </source>
</evidence>
<accession>A0A9X0RDI5</accession>
<sequence length="653" mass="75356">MGYRVLLKRHKHSSSMLLGCVLIGAMSFSHLGVSKTLDLEAQRELYEQAQQWLDNKDVTRFKKARKQIADYPLTPYLDYRSFLIDLGDKSPIVVRNFIDTHKTFPFSNRISAPYFDALASQGKWAEMLKFSPNEPNGETYRCHYYHAKLKTGRYNEAFAGAKALWQSGASIASACDPLFTVWEQQGGLTDSLVLQRMLLAFEGRNRSLMRHLASKLSGKPTHAEALAMLGLYDKPETVMSFIAQYRDKTLLYRQVELALEKAARADAIQAQGLWILVDKQLDWSDSLRARTGQYIALRMMSVEPPELQQWRDSMIMASDNTHLIETRIRLALRSMDWQGIAKWIEQLPAEDKASTRWQYWLARSELQAGQTEQGLKRMRSLLGLRNFYSVAAAEALQQSIQYPSSTLSLNRQLIKPYKTELIRIGELIERDKIAAAKSEWNWLLQRVEQPSKEMLAVYAATQHWYHLTVRATISANLWDNTQLRFPLAHQWWFNFYGEKHGIDPITLMSLARQESAMDIEARSPVGARGIMQVMPTTARYTAQKYRLSYQDEDELFQVGKNIEIGSHYLNDLLARYNNNRILAFAAYNAGPSRVDRWREQTQGQLDAYAFIEAIPFRETRGYIQNVLMFETYYRDVMGVNGPFLTDNELQTMY</sequence>
<dbReference type="Pfam" id="PF14718">
    <property type="entry name" value="SLT_L"/>
    <property type="match status" value="1"/>
</dbReference>
<dbReference type="RefSeq" id="WP_187027428.1">
    <property type="nucleotide sequence ID" value="NZ_JACRUP010000033.1"/>
</dbReference>
<dbReference type="InterPro" id="IPR023346">
    <property type="entry name" value="Lysozyme-like_dom_sf"/>
</dbReference>
<dbReference type="GO" id="GO:0042597">
    <property type="term" value="C:periplasmic space"/>
    <property type="evidence" value="ECO:0007669"/>
    <property type="project" value="InterPro"/>
</dbReference>
<proteinExistence type="inferred from homology"/>
<dbReference type="PANTHER" id="PTHR37423:SF5">
    <property type="entry name" value="SOLUBLE LYTIC MUREIN TRANSGLYCOSYLASE"/>
    <property type="match status" value="1"/>
</dbReference>
<dbReference type="Gene3D" id="1.25.20.10">
    <property type="entry name" value="Bacterial muramidases"/>
    <property type="match status" value="1"/>
</dbReference>
<evidence type="ECO:0000259" key="4">
    <source>
        <dbReference type="Pfam" id="PF14718"/>
    </source>
</evidence>
<keyword evidence="2" id="KW-0732">Signal</keyword>
<dbReference type="Proteomes" id="UP000615796">
    <property type="component" value="Unassembled WGS sequence"/>
</dbReference>
<evidence type="ECO:0000259" key="3">
    <source>
        <dbReference type="Pfam" id="PF01464"/>
    </source>
</evidence>
<dbReference type="AlphaFoldDB" id="A0A9X0RDI5"/>
<feature type="domain" description="Transglycosylase SLT" evidence="3">
    <location>
        <begin position="494"/>
        <end position="606"/>
    </location>
</feature>
<name>A0A9X0RDI5_VIBME</name>
<dbReference type="Gene3D" id="1.10.1240.20">
    <property type="entry name" value="Lytic transglycosylase, superhelical linker domain"/>
    <property type="match status" value="1"/>
</dbReference>
<dbReference type="InterPro" id="IPR037061">
    <property type="entry name" value="Lytic_TGlycoase_superhlx_L_sf"/>
</dbReference>
<dbReference type="SUPFAM" id="SSF53955">
    <property type="entry name" value="Lysozyme-like"/>
    <property type="match status" value="1"/>
</dbReference>
<dbReference type="GO" id="GO:0004553">
    <property type="term" value="F:hydrolase activity, hydrolyzing O-glycosyl compounds"/>
    <property type="evidence" value="ECO:0007669"/>
    <property type="project" value="InterPro"/>
</dbReference>
<comment type="caution">
    <text evidence="5">The sequence shown here is derived from an EMBL/GenBank/DDBJ whole genome shotgun (WGS) entry which is preliminary data.</text>
</comment>
<reference evidence="5" key="1">
    <citation type="submission" date="2020-08" db="EMBL/GenBank/DDBJ databases">
        <title>Genome Sequencing and Pan-Genome Analysis of Migratory bird Vibrio Strains, Inner Mongolia.</title>
        <authorList>
            <person name="Zheng L."/>
        </authorList>
    </citation>
    <scope>NUCLEOTIDE SEQUENCE</scope>
    <source>
        <strain evidence="5">M13F</strain>
    </source>
</reference>
<dbReference type="Gene3D" id="1.10.530.10">
    <property type="match status" value="1"/>
</dbReference>
<dbReference type="SUPFAM" id="SSF48435">
    <property type="entry name" value="Bacterial muramidases"/>
    <property type="match status" value="1"/>
</dbReference>
<dbReference type="InterPro" id="IPR012289">
    <property type="entry name" value="Lytic_TGlycosylase_superhlx_L"/>
</dbReference>
<dbReference type="PANTHER" id="PTHR37423">
    <property type="entry name" value="SOLUBLE LYTIC MUREIN TRANSGLYCOSYLASE-RELATED"/>
    <property type="match status" value="1"/>
</dbReference>
<gene>
    <name evidence="5" type="ORF">H8Q88_20720</name>
</gene>
<evidence type="ECO:0000256" key="2">
    <source>
        <dbReference type="ARBA" id="ARBA00022729"/>
    </source>
</evidence>
<protein>
    <submittedName>
        <fullName evidence="5">Transglycosylase SLT domain-containing protein</fullName>
    </submittedName>
</protein>
<dbReference type="InterPro" id="IPR008258">
    <property type="entry name" value="Transglycosylase_SLT_dom_1"/>
</dbReference>
<evidence type="ECO:0000313" key="6">
    <source>
        <dbReference type="Proteomes" id="UP000615796"/>
    </source>
</evidence>
<dbReference type="EMBL" id="JACRUP010000033">
    <property type="protein sequence ID" value="MBC5853306.1"/>
    <property type="molecule type" value="Genomic_DNA"/>
</dbReference>
<dbReference type="Pfam" id="PF00760">
    <property type="entry name" value="Cucumo_coat"/>
    <property type="match status" value="1"/>
</dbReference>
<feature type="domain" description="Lytic transglycosylase superhelical linker" evidence="4">
    <location>
        <begin position="417"/>
        <end position="480"/>
    </location>
</feature>
<dbReference type="Pfam" id="PF01464">
    <property type="entry name" value="SLT"/>
    <property type="match status" value="1"/>
</dbReference>